<evidence type="ECO:0000313" key="3">
    <source>
        <dbReference type="Proteomes" id="UP001476247"/>
    </source>
</evidence>
<accession>A0ABP9YA91</accession>
<dbReference type="EMBL" id="BAABUJ010000031">
    <property type="protein sequence ID" value="GAA5803881.1"/>
    <property type="molecule type" value="Genomic_DNA"/>
</dbReference>
<protein>
    <submittedName>
        <fullName evidence="2">Uncharacterized protein</fullName>
    </submittedName>
</protein>
<name>A0ABP9YA91_9FUNG</name>
<dbReference type="Proteomes" id="UP001476247">
    <property type="component" value="Unassembled WGS sequence"/>
</dbReference>
<comment type="caution">
    <text evidence="2">The sequence shown here is derived from an EMBL/GenBank/DDBJ whole genome shotgun (WGS) entry which is preliminary data.</text>
</comment>
<proteinExistence type="predicted"/>
<keyword evidence="1" id="KW-0175">Coiled coil</keyword>
<sequence>MHKQIEDDKLNETDYALNQWQHEMTDELINMKAILSKLQSRRRDDNKSEQMINPNKSQYLILENKYNDLNIQTTISHLKHLDLKSNAMESDLLTKSNILTTSYLDLPTDIALASIKIQETEDELHELEAKREYLLSDMADLN</sequence>
<gene>
    <name evidence="2" type="ORF">HPULCUR_009366</name>
</gene>
<keyword evidence="3" id="KW-1185">Reference proteome</keyword>
<organism evidence="2 3">
    <name type="scientific">Helicostylum pulchrum</name>
    <dbReference type="NCBI Taxonomy" id="562976"/>
    <lineage>
        <taxon>Eukaryota</taxon>
        <taxon>Fungi</taxon>
        <taxon>Fungi incertae sedis</taxon>
        <taxon>Mucoromycota</taxon>
        <taxon>Mucoromycotina</taxon>
        <taxon>Mucoromycetes</taxon>
        <taxon>Mucorales</taxon>
        <taxon>Mucorineae</taxon>
        <taxon>Mucoraceae</taxon>
        <taxon>Helicostylum</taxon>
    </lineage>
</organism>
<reference evidence="2 3" key="1">
    <citation type="submission" date="2024-04" db="EMBL/GenBank/DDBJ databases">
        <title>genome sequences of Mucor flavus KT1a and Helicostylum pulchrum KT1b strains isolation_sourced from the surface of a dry-aged beef.</title>
        <authorList>
            <person name="Toyotome T."/>
            <person name="Hosono M."/>
            <person name="Torimaru M."/>
            <person name="Fukuda K."/>
            <person name="Mikami N."/>
        </authorList>
    </citation>
    <scope>NUCLEOTIDE SEQUENCE [LARGE SCALE GENOMIC DNA]</scope>
    <source>
        <strain evidence="2 3">KT1b</strain>
    </source>
</reference>
<evidence type="ECO:0000313" key="2">
    <source>
        <dbReference type="EMBL" id="GAA5803881.1"/>
    </source>
</evidence>
<feature type="coiled-coil region" evidence="1">
    <location>
        <begin position="110"/>
        <end position="137"/>
    </location>
</feature>
<evidence type="ECO:0000256" key="1">
    <source>
        <dbReference type="SAM" id="Coils"/>
    </source>
</evidence>